<reference evidence="1 2" key="1">
    <citation type="journal article" date="2014" name="Nat. Genet.">
        <title>Genome and transcriptome of the porcine whipworm Trichuris suis.</title>
        <authorList>
            <person name="Jex A.R."/>
            <person name="Nejsum P."/>
            <person name="Schwarz E.M."/>
            <person name="Hu L."/>
            <person name="Young N.D."/>
            <person name="Hall R.S."/>
            <person name="Korhonen P.K."/>
            <person name="Liao S."/>
            <person name="Thamsborg S."/>
            <person name="Xia J."/>
            <person name="Xu P."/>
            <person name="Wang S."/>
            <person name="Scheerlinck J.P."/>
            <person name="Hofmann A."/>
            <person name="Sternberg P.W."/>
            <person name="Wang J."/>
            <person name="Gasser R.B."/>
        </authorList>
    </citation>
    <scope>NUCLEOTIDE SEQUENCE [LARGE SCALE GENOMIC DNA]</scope>
    <source>
        <strain evidence="1">DCEP-RM93M</strain>
    </source>
</reference>
<gene>
    <name evidence="1" type="ORF">M513_06750</name>
</gene>
<accession>A0A085M573</accession>
<organism evidence="1 2">
    <name type="scientific">Trichuris suis</name>
    <name type="common">pig whipworm</name>
    <dbReference type="NCBI Taxonomy" id="68888"/>
    <lineage>
        <taxon>Eukaryota</taxon>
        <taxon>Metazoa</taxon>
        <taxon>Ecdysozoa</taxon>
        <taxon>Nematoda</taxon>
        <taxon>Enoplea</taxon>
        <taxon>Dorylaimia</taxon>
        <taxon>Trichinellida</taxon>
        <taxon>Trichuridae</taxon>
        <taxon>Trichuris</taxon>
    </lineage>
</organism>
<evidence type="ECO:0000313" key="1">
    <source>
        <dbReference type="EMBL" id="KFD52369.1"/>
    </source>
</evidence>
<dbReference type="Proteomes" id="UP000030764">
    <property type="component" value="Unassembled WGS sequence"/>
</dbReference>
<dbReference type="AlphaFoldDB" id="A0A085M573"/>
<feature type="non-terminal residue" evidence="1">
    <location>
        <position position="1"/>
    </location>
</feature>
<feature type="non-terminal residue" evidence="1">
    <location>
        <position position="74"/>
    </location>
</feature>
<dbReference type="EMBL" id="KL363228">
    <property type="protein sequence ID" value="KFD52369.1"/>
    <property type="molecule type" value="Genomic_DNA"/>
</dbReference>
<keyword evidence="2" id="KW-1185">Reference proteome</keyword>
<evidence type="ECO:0000313" key="2">
    <source>
        <dbReference type="Proteomes" id="UP000030764"/>
    </source>
</evidence>
<proteinExistence type="predicted"/>
<sequence length="74" mass="8739">WRANSKRLIPPANRASSSFFVFLRRNYQQRESAWRGCTTTKIAAWKCKKKQYGRWTMTMRELPNQMMPAPAITS</sequence>
<protein>
    <submittedName>
        <fullName evidence="1">Uncharacterized protein</fullName>
    </submittedName>
</protein>
<name>A0A085M573_9BILA</name>